<dbReference type="VEuPathDB" id="FungiDB:JI435_308880"/>
<accession>A0A7U2FEZ0</accession>
<protein>
    <submittedName>
        <fullName evidence="1">Uncharacterized protein</fullName>
    </submittedName>
</protein>
<dbReference type="Proteomes" id="UP000663193">
    <property type="component" value="Chromosome 16"/>
</dbReference>
<proteinExistence type="predicted"/>
<organism evidence="1 2">
    <name type="scientific">Phaeosphaeria nodorum (strain SN15 / ATCC MYA-4574 / FGSC 10173)</name>
    <name type="common">Glume blotch fungus</name>
    <name type="synonym">Parastagonospora nodorum</name>
    <dbReference type="NCBI Taxonomy" id="321614"/>
    <lineage>
        <taxon>Eukaryota</taxon>
        <taxon>Fungi</taxon>
        <taxon>Dikarya</taxon>
        <taxon>Ascomycota</taxon>
        <taxon>Pezizomycotina</taxon>
        <taxon>Dothideomycetes</taxon>
        <taxon>Pleosporomycetidae</taxon>
        <taxon>Pleosporales</taxon>
        <taxon>Pleosporineae</taxon>
        <taxon>Phaeosphaeriaceae</taxon>
        <taxon>Parastagonospora</taxon>
    </lineage>
</organism>
<feature type="non-terminal residue" evidence="1">
    <location>
        <position position="69"/>
    </location>
</feature>
<sequence length="69" mass="7662">DKIRLPQPQFPRCSDNTSVFYSLPLRLQQLMQGAAISRMDAQILVRLLVNKLAGLIGNLLAVETAKRGL</sequence>
<evidence type="ECO:0000313" key="2">
    <source>
        <dbReference type="Proteomes" id="UP000663193"/>
    </source>
</evidence>
<name>A0A7U2FEZ0_PHANO</name>
<dbReference type="EMBL" id="CP069038">
    <property type="protein sequence ID" value="QRD04004.1"/>
    <property type="molecule type" value="Genomic_DNA"/>
</dbReference>
<dbReference type="AlphaFoldDB" id="A0A7U2FEZ0"/>
<reference evidence="2" key="1">
    <citation type="journal article" date="2021" name="BMC Genomics">
        <title>Chromosome-level genome assembly and manually-curated proteome of model necrotroph Parastagonospora nodorum Sn15 reveals a genome-wide trove of candidate effector homologs, and redundancy of virulence-related functions within an accessory chromosome.</title>
        <authorList>
            <person name="Bertazzoni S."/>
            <person name="Jones D.A.B."/>
            <person name="Phan H.T."/>
            <person name="Tan K.-C."/>
            <person name="Hane J.K."/>
        </authorList>
    </citation>
    <scope>NUCLEOTIDE SEQUENCE [LARGE SCALE GENOMIC DNA]</scope>
    <source>
        <strain evidence="2">SN15 / ATCC MYA-4574 / FGSC 10173)</strain>
    </source>
</reference>
<evidence type="ECO:0000313" key="1">
    <source>
        <dbReference type="EMBL" id="QRD04004.1"/>
    </source>
</evidence>
<keyword evidence="2" id="KW-1185">Reference proteome</keyword>
<gene>
    <name evidence="1" type="ORF">JI435_308880</name>
</gene>